<keyword evidence="4 7" id="KW-1133">Transmembrane helix</keyword>
<dbReference type="AlphaFoldDB" id="A0A7C3ZMW8"/>
<dbReference type="InterPro" id="IPR025857">
    <property type="entry name" value="MacB_PCD"/>
</dbReference>
<feature type="transmembrane region" description="Helical" evidence="7">
    <location>
        <begin position="326"/>
        <end position="359"/>
    </location>
</feature>
<feature type="domain" description="MacB-like periplasmic core" evidence="9">
    <location>
        <begin position="21"/>
        <end position="246"/>
    </location>
</feature>
<evidence type="ECO:0000256" key="3">
    <source>
        <dbReference type="ARBA" id="ARBA00022692"/>
    </source>
</evidence>
<dbReference type="GO" id="GO:0005886">
    <property type="term" value="C:plasma membrane"/>
    <property type="evidence" value="ECO:0007669"/>
    <property type="project" value="UniProtKB-SubCell"/>
</dbReference>
<dbReference type="InterPro" id="IPR050250">
    <property type="entry name" value="Macrolide_Exporter_MacB"/>
</dbReference>
<dbReference type="EMBL" id="DSPX01000230">
    <property type="protein sequence ID" value="HGG03323.1"/>
    <property type="molecule type" value="Genomic_DNA"/>
</dbReference>
<keyword evidence="3 7" id="KW-0812">Transmembrane</keyword>
<reference evidence="10" key="1">
    <citation type="journal article" date="2020" name="mSystems">
        <title>Genome- and Community-Level Interaction Insights into Carbon Utilization and Element Cycling Functions of Hydrothermarchaeota in Hydrothermal Sediment.</title>
        <authorList>
            <person name="Zhou Z."/>
            <person name="Liu Y."/>
            <person name="Xu W."/>
            <person name="Pan J."/>
            <person name="Luo Z.H."/>
            <person name="Li M."/>
        </authorList>
    </citation>
    <scope>NUCLEOTIDE SEQUENCE [LARGE SCALE GENOMIC DNA]</scope>
    <source>
        <strain evidence="10">SpSt-374</strain>
    </source>
</reference>
<keyword evidence="5 7" id="KW-0472">Membrane</keyword>
<gene>
    <name evidence="10" type="ORF">ENR15_22460</name>
</gene>
<evidence type="ECO:0000256" key="2">
    <source>
        <dbReference type="ARBA" id="ARBA00022475"/>
    </source>
</evidence>
<dbReference type="PANTHER" id="PTHR30572">
    <property type="entry name" value="MEMBRANE COMPONENT OF TRANSPORTER-RELATED"/>
    <property type="match status" value="1"/>
</dbReference>
<comment type="subcellular location">
    <subcellularLocation>
        <location evidence="1">Cell membrane</location>
        <topology evidence="1">Multi-pass membrane protein</topology>
    </subcellularLocation>
</comment>
<evidence type="ECO:0000256" key="7">
    <source>
        <dbReference type="SAM" id="Phobius"/>
    </source>
</evidence>
<dbReference type="Pfam" id="PF02687">
    <property type="entry name" value="FtsX"/>
    <property type="match status" value="1"/>
</dbReference>
<organism evidence="10">
    <name type="scientific">Planktothricoides sp. SpSt-374</name>
    <dbReference type="NCBI Taxonomy" id="2282167"/>
    <lineage>
        <taxon>Bacteria</taxon>
        <taxon>Bacillati</taxon>
        <taxon>Cyanobacteriota</taxon>
        <taxon>Cyanophyceae</taxon>
        <taxon>Oscillatoriophycideae</taxon>
        <taxon>Oscillatoriales</taxon>
        <taxon>Oscillatoriaceae</taxon>
        <taxon>Planktothricoides</taxon>
    </lineage>
</organism>
<sequence>MNILESVKMAVQTLVANKMRTSLTMLGIIIGNAATIATIGIGEGAQKYISGQIESLGTNVLFVSPGSREARRLPGGTPQTLVVADAEAIAAQVPNIQGVSPELNGSETVRYQNKNFSALIFGTTPDFVKVRNFEVAEGRFISDMDVQRQNQVVALGADLATALFGNANPIGQKVRIKNVSLEVIGVMKPKGTSFGTNYDETALLPITTMANQIAGTRSPYGIPVSFIYIAAPSVSTMSVTKFQIENLLRLRHQIVDEDDFTVRSQKDLLTTFNAITGALTLLLAAVASISLLVGGIGITNIMLVAVTERTKEIGLRKAIGASQQDILIQFIIESALLAITGGLVGTGVAVGGIILIASFTPFQAGVSGGAVLLATSFSGATGLFFGIFPAKQAAKLDPIIALRGS</sequence>
<evidence type="ECO:0000256" key="5">
    <source>
        <dbReference type="ARBA" id="ARBA00023136"/>
    </source>
</evidence>
<evidence type="ECO:0000256" key="4">
    <source>
        <dbReference type="ARBA" id="ARBA00022989"/>
    </source>
</evidence>
<dbReference type="GO" id="GO:0022857">
    <property type="term" value="F:transmembrane transporter activity"/>
    <property type="evidence" value="ECO:0007669"/>
    <property type="project" value="TreeGrafter"/>
</dbReference>
<feature type="domain" description="ABC3 transporter permease C-terminal" evidence="8">
    <location>
        <begin position="286"/>
        <end position="398"/>
    </location>
</feature>
<feature type="transmembrane region" description="Helical" evidence="7">
    <location>
        <begin position="281"/>
        <end position="306"/>
    </location>
</feature>
<evidence type="ECO:0000259" key="9">
    <source>
        <dbReference type="Pfam" id="PF12704"/>
    </source>
</evidence>
<dbReference type="PANTHER" id="PTHR30572:SF4">
    <property type="entry name" value="ABC TRANSPORTER PERMEASE YTRF"/>
    <property type="match status" value="1"/>
</dbReference>
<proteinExistence type="inferred from homology"/>
<protein>
    <submittedName>
        <fullName evidence="10">FtsX-like permease family protein</fullName>
    </submittedName>
</protein>
<name>A0A7C3ZMW8_9CYAN</name>
<evidence type="ECO:0000259" key="8">
    <source>
        <dbReference type="Pfam" id="PF02687"/>
    </source>
</evidence>
<dbReference type="InterPro" id="IPR003838">
    <property type="entry name" value="ABC3_permease_C"/>
</dbReference>
<dbReference type="Pfam" id="PF12704">
    <property type="entry name" value="MacB_PCD"/>
    <property type="match status" value="1"/>
</dbReference>
<feature type="transmembrane region" description="Helical" evidence="7">
    <location>
        <begin position="365"/>
        <end position="388"/>
    </location>
</feature>
<comment type="caution">
    <text evidence="10">The sequence shown here is derived from an EMBL/GenBank/DDBJ whole genome shotgun (WGS) entry which is preliminary data.</text>
</comment>
<keyword evidence="2" id="KW-1003">Cell membrane</keyword>
<evidence type="ECO:0000313" key="10">
    <source>
        <dbReference type="EMBL" id="HGG03323.1"/>
    </source>
</evidence>
<comment type="similarity">
    <text evidence="6">Belongs to the ABC-4 integral membrane protein family.</text>
</comment>
<evidence type="ECO:0000256" key="6">
    <source>
        <dbReference type="ARBA" id="ARBA00038076"/>
    </source>
</evidence>
<accession>A0A7C3ZMW8</accession>
<evidence type="ECO:0000256" key="1">
    <source>
        <dbReference type="ARBA" id="ARBA00004651"/>
    </source>
</evidence>